<dbReference type="PROSITE" id="PS50088">
    <property type="entry name" value="ANK_REPEAT"/>
    <property type="match status" value="2"/>
</dbReference>
<dbReference type="PANTHER" id="PTHR24198:SF165">
    <property type="entry name" value="ANKYRIN REPEAT-CONTAINING PROTEIN-RELATED"/>
    <property type="match status" value="1"/>
</dbReference>
<proteinExistence type="predicted"/>
<feature type="repeat" description="ANK" evidence="3">
    <location>
        <begin position="30"/>
        <end position="62"/>
    </location>
</feature>
<dbReference type="SUPFAM" id="SSF48403">
    <property type="entry name" value="Ankyrin repeat"/>
    <property type="match status" value="1"/>
</dbReference>
<dbReference type="PRINTS" id="PR01415">
    <property type="entry name" value="ANKYRIN"/>
</dbReference>
<evidence type="ECO:0000256" key="1">
    <source>
        <dbReference type="ARBA" id="ARBA00022737"/>
    </source>
</evidence>
<dbReference type="InterPro" id="IPR002110">
    <property type="entry name" value="Ankyrin_rpt"/>
</dbReference>
<keyword evidence="1" id="KW-0677">Repeat</keyword>
<dbReference type="SMART" id="SM00248">
    <property type="entry name" value="ANK"/>
    <property type="match status" value="3"/>
</dbReference>
<dbReference type="Gene3D" id="1.25.40.20">
    <property type="entry name" value="Ankyrin repeat-containing domain"/>
    <property type="match status" value="1"/>
</dbReference>
<dbReference type="PROSITE" id="PS50297">
    <property type="entry name" value="ANK_REP_REGION"/>
    <property type="match status" value="2"/>
</dbReference>
<name>A0ABM6F368_9BURK</name>
<keyword evidence="5" id="KW-1185">Reference proteome</keyword>
<keyword evidence="2 3" id="KW-0040">ANK repeat</keyword>
<reference evidence="4 5" key="1">
    <citation type="submission" date="2016-10" db="EMBL/GenBank/DDBJ databases">
        <title>Complete genome sequences of three Cupriavidus strains isolated from various Malaysian environments.</title>
        <authorList>
            <person name="Abdullah A.A.-A."/>
            <person name="Shafie N.A.H."/>
            <person name="Lau N.S."/>
        </authorList>
    </citation>
    <scope>NUCLEOTIDE SEQUENCE [LARGE SCALE GENOMIC DNA]</scope>
    <source>
        <strain evidence="4 5">USMAA1020</strain>
    </source>
</reference>
<evidence type="ECO:0008006" key="6">
    <source>
        <dbReference type="Google" id="ProtNLM"/>
    </source>
</evidence>
<dbReference type="PANTHER" id="PTHR24198">
    <property type="entry name" value="ANKYRIN REPEAT AND PROTEIN KINASE DOMAIN-CONTAINING PROTEIN"/>
    <property type="match status" value="1"/>
</dbReference>
<feature type="repeat" description="ANK" evidence="3">
    <location>
        <begin position="63"/>
        <end position="95"/>
    </location>
</feature>
<dbReference type="Pfam" id="PF12796">
    <property type="entry name" value="Ank_2"/>
    <property type="match status" value="1"/>
</dbReference>
<evidence type="ECO:0000313" key="4">
    <source>
        <dbReference type="EMBL" id="AOZ05862.1"/>
    </source>
</evidence>
<gene>
    <name evidence="4" type="ORF">BKK80_08560</name>
</gene>
<dbReference type="RefSeq" id="WP_071068931.1">
    <property type="nucleotide sequence ID" value="NZ_CP017754.1"/>
</dbReference>
<accession>A0ABM6F368</accession>
<sequence length="192" mass="20844">MNDKPYANGAMIKMLVNVFEVSRNEYESEHEQTLLHYAAWAGNAEAAHALIELGAEVDAKTLDGHTPLLFAVQQRSVDTVRVLIEAGADVNAEDESNRSILDHLFLDNMVETTRRNDLRVIRLLLDGGADPTLGLTFALGEDHGLGVRATVRAGADVQAACADAGDQAGACALRQIDILRARREKKPTDNRG</sequence>
<protein>
    <recommendedName>
        <fullName evidence="6">Ankyrin repeat domain-containing protein</fullName>
    </recommendedName>
</protein>
<dbReference type="EMBL" id="CP017754">
    <property type="protein sequence ID" value="AOZ05862.1"/>
    <property type="molecule type" value="Genomic_DNA"/>
</dbReference>
<evidence type="ECO:0000313" key="5">
    <source>
        <dbReference type="Proteomes" id="UP000177515"/>
    </source>
</evidence>
<dbReference type="InterPro" id="IPR036770">
    <property type="entry name" value="Ankyrin_rpt-contain_sf"/>
</dbReference>
<evidence type="ECO:0000256" key="2">
    <source>
        <dbReference type="ARBA" id="ARBA00023043"/>
    </source>
</evidence>
<organism evidence="4 5">
    <name type="scientific">Cupriavidus malaysiensis</name>
    <dbReference type="NCBI Taxonomy" id="367825"/>
    <lineage>
        <taxon>Bacteria</taxon>
        <taxon>Pseudomonadati</taxon>
        <taxon>Pseudomonadota</taxon>
        <taxon>Betaproteobacteria</taxon>
        <taxon>Burkholderiales</taxon>
        <taxon>Burkholderiaceae</taxon>
        <taxon>Cupriavidus</taxon>
    </lineage>
</organism>
<evidence type="ECO:0000256" key="3">
    <source>
        <dbReference type="PROSITE-ProRule" id="PRU00023"/>
    </source>
</evidence>
<dbReference type="Proteomes" id="UP000177515">
    <property type="component" value="Chromosome 1"/>
</dbReference>